<sequence>MIVGKFAELTYVWLHFFFDNKLHSGAILRESMAYFLSSLHLYIDAFRDNFKITSTHDLQNNFYPCFLCFFWKF</sequence>
<evidence type="ECO:0000313" key="1">
    <source>
        <dbReference type="EMBL" id="KAF5788388.1"/>
    </source>
</evidence>
<evidence type="ECO:0000313" key="3">
    <source>
        <dbReference type="Proteomes" id="UP000215914"/>
    </source>
</evidence>
<dbReference type="EMBL" id="MNCJ02000325">
    <property type="protein sequence ID" value="KAF5788388.1"/>
    <property type="molecule type" value="Genomic_DNA"/>
</dbReference>
<organism evidence="2 3">
    <name type="scientific">Helianthus annuus</name>
    <name type="common">Common sunflower</name>
    <dbReference type="NCBI Taxonomy" id="4232"/>
    <lineage>
        <taxon>Eukaryota</taxon>
        <taxon>Viridiplantae</taxon>
        <taxon>Streptophyta</taxon>
        <taxon>Embryophyta</taxon>
        <taxon>Tracheophyta</taxon>
        <taxon>Spermatophyta</taxon>
        <taxon>Magnoliopsida</taxon>
        <taxon>eudicotyledons</taxon>
        <taxon>Gunneridae</taxon>
        <taxon>Pentapetalae</taxon>
        <taxon>asterids</taxon>
        <taxon>campanulids</taxon>
        <taxon>Asterales</taxon>
        <taxon>Asteraceae</taxon>
        <taxon>Asteroideae</taxon>
        <taxon>Heliantheae alliance</taxon>
        <taxon>Heliantheae</taxon>
        <taxon>Helianthus</taxon>
    </lineage>
</organism>
<reference evidence="2" key="2">
    <citation type="submission" date="2017-02" db="EMBL/GenBank/DDBJ databases">
        <title>Sunflower complete genome.</title>
        <authorList>
            <person name="Langlade N."/>
            <person name="Munos S."/>
        </authorList>
    </citation>
    <scope>NUCLEOTIDE SEQUENCE [LARGE SCALE GENOMIC DNA]</scope>
    <source>
        <tissue evidence="2">Leaves</tissue>
    </source>
</reference>
<gene>
    <name evidence="2" type="ORF">HannXRQ_Chr10g0316621</name>
    <name evidence="1" type="ORF">HanXRQr2_Chr10g0463471</name>
</gene>
<protein>
    <submittedName>
        <fullName evidence="2">Uncharacterized protein</fullName>
    </submittedName>
</protein>
<dbReference type="InParanoid" id="A0A251TR56"/>
<name>A0A251TR56_HELAN</name>
<reference evidence="1" key="3">
    <citation type="submission" date="2020-06" db="EMBL/GenBank/DDBJ databases">
        <title>Helianthus annuus Genome sequencing and assembly Release 2.</title>
        <authorList>
            <person name="Gouzy J."/>
            <person name="Langlade N."/>
            <person name="Munos S."/>
        </authorList>
    </citation>
    <scope>NUCLEOTIDE SEQUENCE</scope>
    <source>
        <tissue evidence="1">Leaves</tissue>
    </source>
</reference>
<evidence type="ECO:0000313" key="2">
    <source>
        <dbReference type="EMBL" id="OTG13072.1"/>
    </source>
</evidence>
<proteinExistence type="predicted"/>
<dbReference type="Proteomes" id="UP000215914">
    <property type="component" value="Chromosome 10"/>
</dbReference>
<keyword evidence="3" id="KW-1185">Reference proteome</keyword>
<dbReference type="AlphaFoldDB" id="A0A251TR56"/>
<dbReference type="Gramene" id="mRNA:HanXRQr2_Chr10g0463471">
    <property type="protein sequence ID" value="CDS:HanXRQr2_Chr10g0463471.1"/>
    <property type="gene ID" value="HanXRQr2_Chr10g0463471"/>
</dbReference>
<dbReference type="EMBL" id="CM007899">
    <property type="protein sequence ID" value="OTG13072.1"/>
    <property type="molecule type" value="Genomic_DNA"/>
</dbReference>
<accession>A0A251TR56</accession>
<reference evidence="1 3" key="1">
    <citation type="journal article" date="2017" name="Nature">
        <title>The sunflower genome provides insights into oil metabolism, flowering and Asterid evolution.</title>
        <authorList>
            <person name="Badouin H."/>
            <person name="Gouzy J."/>
            <person name="Grassa C.J."/>
            <person name="Murat F."/>
            <person name="Staton S.E."/>
            <person name="Cottret L."/>
            <person name="Lelandais-Briere C."/>
            <person name="Owens G.L."/>
            <person name="Carrere S."/>
            <person name="Mayjonade B."/>
            <person name="Legrand L."/>
            <person name="Gill N."/>
            <person name="Kane N.C."/>
            <person name="Bowers J.E."/>
            <person name="Hubner S."/>
            <person name="Bellec A."/>
            <person name="Berard A."/>
            <person name="Berges H."/>
            <person name="Blanchet N."/>
            <person name="Boniface M.C."/>
            <person name="Brunel D."/>
            <person name="Catrice O."/>
            <person name="Chaidir N."/>
            <person name="Claudel C."/>
            <person name="Donnadieu C."/>
            <person name="Faraut T."/>
            <person name="Fievet G."/>
            <person name="Helmstetter N."/>
            <person name="King M."/>
            <person name="Knapp S.J."/>
            <person name="Lai Z."/>
            <person name="Le Paslier M.C."/>
            <person name="Lippi Y."/>
            <person name="Lorenzon L."/>
            <person name="Mandel J.R."/>
            <person name="Marage G."/>
            <person name="Marchand G."/>
            <person name="Marquand E."/>
            <person name="Bret-Mestries E."/>
            <person name="Morien E."/>
            <person name="Nambeesan S."/>
            <person name="Nguyen T."/>
            <person name="Pegot-Espagnet P."/>
            <person name="Pouilly N."/>
            <person name="Raftis F."/>
            <person name="Sallet E."/>
            <person name="Schiex T."/>
            <person name="Thomas J."/>
            <person name="Vandecasteele C."/>
            <person name="Vares D."/>
            <person name="Vear F."/>
            <person name="Vautrin S."/>
            <person name="Crespi M."/>
            <person name="Mangin B."/>
            <person name="Burke J.M."/>
            <person name="Salse J."/>
            <person name="Munos S."/>
            <person name="Vincourt P."/>
            <person name="Rieseberg L.H."/>
            <person name="Langlade N.B."/>
        </authorList>
    </citation>
    <scope>NUCLEOTIDE SEQUENCE [LARGE SCALE GENOMIC DNA]</scope>
    <source>
        <strain evidence="3">cv. SF193</strain>
        <tissue evidence="1">Leaves</tissue>
    </source>
</reference>